<feature type="transmembrane region" description="Helical" evidence="1">
    <location>
        <begin position="54"/>
        <end position="73"/>
    </location>
</feature>
<dbReference type="AlphaFoldDB" id="A0A4Y8ZV48"/>
<evidence type="ECO:0000256" key="1">
    <source>
        <dbReference type="SAM" id="Phobius"/>
    </source>
</evidence>
<accession>A0A4Y8ZV48</accession>
<gene>
    <name evidence="2" type="ORF">E2493_07075</name>
</gene>
<feature type="transmembrane region" description="Helical" evidence="1">
    <location>
        <begin position="85"/>
        <end position="106"/>
    </location>
</feature>
<dbReference type="OrthoDB" id="1523552at2"/>
<protein>
    <submittedName>
        <fullName evidence="2">DUF1499 domain-containing protein</fullName>
    </submittedName>
</protein>
<name>A0A4Y8ZV48_9SPHN</name>
<keyword evidence="1" id="KW-1133">Transmembrane helix</keyword>
<dbReference type="EMBL" id="SPDV01000010">
    <property type="protein sequence ID" value="TFI59005.1"/>
    <property type="molecule type" value="Genomic_DNA"/>
</dbReference>
<dbReference type="Pfam" id="PF07386">
    <property type="entry name" value="DUF1499"/>
    <property type="match status" value="1"/>
</dbReference>
<keyword evidence="1" id="KW-0812">Transmembrane</keyword>
<keyword evidence="3" id="KW-1185">Reference proteome</keyword>
<dbReference type="Proteomes" id="UP000298213">
    <property type="component" value="Unassembled WGS sequence"/>
</dbReference>
<evidence type="ECO:0000313" key="2">
    <source>
        <dbReference type="EMBL" id="TFI59005.1"/>
    </source>
</evidence>
<comment type="caution">
    <text evidence="2">The sequence shown here is derived from an EMBL/GenBank/DDBJ whole genome shotgun (WGS) entry which is preliminary data.</text>
</comment>
<feature type="transmembrane region" description="Helical" evidence="1">
    <location>
        <begin position="21"/>
        <end position="42"/>
    </location>
</feature>
<dbReference type="InterPro" id="IPR010865">
    <property type="entry name" value="DUF1499"/>
</dbReference>
<reference evidence="2 3" key="1">
    <citation type="submission" date="2019-03" db="EMBL/GenBank/DDBJ databases">
        <title>Genome sequence of Sphingomonas sp. 17J27-24.</title>
        <authorList>
            <person name="Kim M."/>
            <person name="Maeng S."/>
            <person name="Sathiyaraj S."/>
        </authorList>
    </citation>
    <scope>NUCLEOTIDE SEQUENCE [LARGE SCALE GENOMIC DNA]</scope>
    <source>
        <strain evidence="2 3">17J27-24</strain>
    </source>
</reference>
<dbReference type="RefSeq" id="WP_135085136.1">
    <property type="nucleotide sequence ID" value="NZ_SPDV01000010.1"/>
</dbReference>
<sequence>MATQTSGAARANSLWARRVTWAAVVLGVGSVIVALAAALGAGQGMWHFRGAFGVLRYAFFVAIAGAVLGLVGLVMAQRARRGRLLLANLAALVAALGFLLFLGSLVRQARSVPAIHDVATDLDDLPQFTRLKVRADNLENVPDMDRTALKALSPEQRWKALHREAYGDLRTIKVSTSVEDTVRRAEALARERGWDVALSDPAGGTLEVTATSLFFRFKDDAIVRVRPAPGGGSLVDMRSISRVGGSDVGMNAKRVRAFLADLSAGT</sequence>
<evidence type="ECO:0000313" key="3">
    <source>
        <dbReference type="Proteomes" id="UP000298213"/>
    </source>
</evidence>
<keyword evidence="1" id="KW-0472">Membrane</keyword>
<organism evidence="2 3">
    <name type="scientific">Sphingomonas parva</name>
    <dbReference type="NCBI Taxonomy" id="2555898"/>
    <lineage>
        <taxon>Bacteria</taxon>
        <taxon>Pseudomonadati</taxon>
        <taxon>Pseudomonadota</taxon>
        <taxon>Alphaproteobacteria</taxon>
        <taxon>Sphingomonadales</taxon>
        <taxon>Sphingomonadaceae</taxon>
        <taxon>Sphingomonas</taxon>
    </lineage>
</organism>
<proteinExistence type="predicted"/>